<keyword evidence="5" id="KW-1185">Reference proteome</keyword>
<protein>
    <recommendedName>
        <fullName evidence="3">DRBM domain-containing protein</fullName>
    </recommendedName>
</protein>
<dbReference type="GO" id="GO:0003723">
    <property type="term" value="F:RNA binding"/>
    <property type="evidence" value="ECO:0007669"/>
    <property type="project" value="UniProtKB-UniRule"/>
</dbReference>
<dbReference type="AlphaFoldDB" id="A0AAD7TVR8"/>
<organism evidence="4 5">
    <name type="scientific">Trametes cubensis</name>
    <dbReference type="NCBI Taxonomy" id="1111947"/>
    <lineage>
        <taxon>Eukaryota</taxon>
        <taxon>Fungi</taxon>
        <taxon>Dikarya</taxon>
        <taxon>Basidiomycota</taxon>
        <taxon>Agaricomycotina</taxon>
        <taxon>Agaricomycetes</taxon>
        <taxon>Polyporales</taxon>
        <taxon>Polyporaceae</taxon>
        <taxon>Trametes</taxon>
    </lineage>
</organism>
<accession>A0AAD7TVR8</accession>
<comment type="caution">
    <text evidence="4">The sequence shown here is derived from an EMBL/GenBank/DDBJ whole genome shotgun (WGS) entry which is preliminary data.</text>
</comment>
<evidence type="ECO:0000313" key="4">
    <source>
        <dbReference type="EMBL" id="KAJ8486982.1"/>
    </source>
</evidence>
<name>A0AAD7TVR8_9APHY</name>
<evidence type="ECO:0000313" key="5">
    <source>
        <dbReference type="Proteomes" id="UP001215151"/>
    </source>
</evidence>
<sequence length="176" mass="19909">MSLQSYHPGNVPAFIRYLCVSSSAPRNNRGAEGRRGLVRDPQVRPYASSARDPYKEYRRARVKSSLPSSSEHTRLEADNELSRSLNHLSHPTKHPVMAASNHWRMELNNYLQANGGSHILSWDLFQSGPLHQPMWTAVAYIRGVEYARAFGPSQNAVKEEAARQTLAALMGDRRRR</sequence>
<proteinExistence type="predicted"/>
<keyword evidence="1" id="KW-0694">RNA-binding</keyword>
<reference evidence="4" key="1">
    <citation type="submission" date="2022-11" db="EMBL/GenBank/DDBJ databases">
        <title>Genome Sequence of Cubamyces cubensis.</title>
        <authorList>
            <person name="Buettner E."/>
        </authorList>
    </citation>
    <scope>NUCLEOTIDE SEQUENCE</scope>
    <source>
        <strain evidence="4">MPL-01</strain>
    </source>
</reference>
<dbReference type="Gene3D" id="3.30.160.20">
    <property type="match status" value="1"/>
</dbReference>
<evidence type="ECO:0000259" key="3">
    <source>
        <dbReference type="PROSITE" id="PS50137"/>
    </source>
</evidence>
<feature type="domain" description="DRBM" evidence="3">
    <location>
        <begin position="102"/>
        <end position="171"/>
    </location>
</feature>
<dbReference type="PROSITE" id="PS50137">
    <property type="entry name" value="DS_RBD"/>
    <property type="match status" value="1"/>
</dbReference>
<dbReference type="SUPFAM" id="SSF54768">
    <property type="entry name" value="dsRNA-binding domain-like"/>
    <property type="match status" value="1"/>
</dbReference>
<evidence type="ECO:0000256" key="1">
    <source>
        <dbReference type="PROSITE-ProRule" id="PRU00266"/>
    </source>
</evidence>
<gene>
    <name evidence="4" type="ORF">ONZ51_g4476</name>
</gene>
<feature type="compositionally biased region" description="Basic and acidic residues" evidence="2">
    <location>
        <begin position="71"/>
        <end position="80"/>
    </location>
</feature>
<feature type="compositionally biased region" description="Basic and acidic residues" evidence="2">
    <location>
        <begin position="29"/>
        <end position="42"/>
    </location>
</feature>
<dbReference type="InterPro" id="IPR014720">
    <property type="entry name" value="dsRBD_dom"/>
</dbReference>
<dbReference type="Proteomes" id="UP001215151">
    <property type="component" value="Unassembled WGS sequence"/>
</dbReference>
<feature type="region of interest" description="Disordered" evidence="2">
    <location>
        <begin position="25"/>
        <end position="80"/>
    </location>
</feature>
<dbReference type="EMBL" id="JAPEVG010000087">
    <property type="protein sequence ID" value="KAJ8486982.1"/>
    <property type="molecule type" value="Genomic_DNA"/>
</dbReference>
<evidence type="ECO:0000256" key="2">
    <source>
        <dbReference type="SAM" id="MobiDB-lite"/>
    </source>
</evidence>